<dbReference type="EMBL" id="FOSR01000001">
    <property type="protein sequence ID" value="SFK21021.1"/>
    <property type="molecule type" value="Genomic_DNA"/>
</dbReference>
<dbReference type="GO" id="GO:0020037">
    <property type="term" value="F:heme binding"/>
    <property type="evidence" value="ECO:0007669"/>
    <property type="project" value="InterPro"/>
</dbReference>
<dbReference type="InterPro" id="IPR010980">
    <property type="entry name" value="Cyt_c/b562"/>
</dbReference>
<dbReference type="GO" id="GO:0005506">
    <property type="term" value="F:iron ion binding"/>
    <property type="evidence" value="ECO:0007669"/>
    <property type="project" value="InterPro"/>
</dbReference>
<dbReference type="AlphaFoldDB" id="A0A1I3XPN3"/>
<gene>
    <name evidence="1" type="ORF">SAMN05192579_10172</name>
</gene>
<dbReference type="PROSITE" id="PS51009">
    <property type="entry name" value="CYTCII"/>
    <property type="match status" value="1"/>
</dbReference>
<dbReference type="RefSeq" id="WP_008211879.1">
    <property type="nucleotide sequence ID" value="NZ_FOSR01000001.1"/>
</dbReference>
<dbReference type="GO" id="GO:0022900">
    <property type="term" value="P:electron transport chain"/>
    <property type="evidence" value="ECO:0007669"/>
    <property type="project" value="InterPro"/>
</dbReference>
<proteinExistence type="predicted"/>
<accession>A0A1I3XPN3</accession>
<protein>
    <submittedName>
        <fullName evidence="1">Cytochrome c556</fullName>
    </submittedName>
</protein>
<dbReference type="GO" id="GO:0009055">
    <property type="term" value="F:electron transfer activity"/>
    <property type="evidence" value="ECO:0007669"/>
    <property type="project" value="InterPro"/>
</dbReference>
<reference evidence="2" key="1">
    <citation type="submission" date="2016-10" db="EMBL/GenBank/DDBJ databases">
        <authorList>
            <person name="Varghese N."/>
            <person name="Submissions S."/>
        </authorList>
    </citation>
    <scope>NUCLEOTIDE SEQUENCE [LARGE SCALE GENOMIC DNA]</scope>
    <source>
        <strain evidence="2">MO64</strain>
    </source>
</reference>
<keyword evidence="2" id="KW-1185">Reference proteome</keyword>
<dbReference type="SUPFAM" id="SSF47175">
    <property type="entry name" value="Cytochromes"/>
    <property type="match status" value="1"/>
</dbReference>
<evidence type="ECO:0000313" key="1">
    <source>
        <dbReference type="EMBL" id="SFK21021.1"/>
    </source>
</evidence>
<organism evidence="1 2">
    <name type="scientific">Rhodanobacter glycinis</name>
    <dbReference type="NCBI Taxonomy" id="582702"/>
    <lineage>
        <taxon>Bacteria</taxon>
        <taxon>Pseudomonadati</taxon>
        <taxon>Pseudomonadota</taxon>
        <taxon>Gammaproteobacteria</taxon>
        <taxon>Lysobacterales</taxon>
        <taxon>Rhodanobacteraceae</taxon>
        <taxon>Rhodanobacter</taxon>
    </lineage>
</organism>
<dbReference type="Gene3D" id="1.20.120.10">
    <property type="entry name" value="Cytochrome c/b562"/>
    <property type="match status" value="1"/>
</dbReference>
<evidence type="ECO:0000313" key="2">
    <source>
        <dbReference type="Proteomes" id="UP000198725"/>
    </source>
</evidence>
<dbReference type="Proteomes" id="UP000198725">
    <property type="component" value="Unassembled WGS sequence"/>
</dbReference>
<sequence>MRAALLILLGLVIGILGTVPVMNTLSERNPMPKAVMTTMGYHMHQLKGALKSQRCEAAVSLDQLQHMQVIASDIPAAFPGAPQPFVDDANHLRSALKAAVLAAPADCPALATVLEPVGKACQTCHQQYR</sequence>
<dbReference type="InterPro" id="IPR002321">
    <property type="entry name" value="Cyt_c_II"/>
</dbReference>
<name>A0A1I3XPN3_9GAMM</name>